<dbReference type="PROSITE" id="PS00976">
    <property type="entry name" value="NMT_2"/>
    <property type="match status" value="1"/>
</dbReference>
<evidence type="ECO:0000313" key="12">
    <source>
        <dbReference type="EMBL" id="PWZ02200.1"/>
    </source>
</evidence>
<dbReference type="GO" id="GO:0004379">
    <property type="term" value="F:glycylpeptide N-tetradecanoyltransferase activity"/>
    <property type="evidence" value="ECO:0007669"/>
    <property type="project" value="UniProtKB-EC"/>
</dbReference>
<evidence type="ECO:0000256" key="3">
    <source>
        <dbReference type="ARBA" id="ARBA00012923"/>
    </source>
</evidence>
<keyword evidence="13" id="KW-1185">Reference proteome</keyword>
<dbReference type="Pfam" id="PF01233">
    <property type="entry name" value="NMT"/>
    <property type="match status" value="1"/>
</dbReference>
<name>A0A317XWA8_9BASI</name>
<evidence type="ECO:0000256" key="1">
    <source>
        <dbReference type="ARBA" id="ARBA00009469"/>
    </source>
</evidence>
<evidence type="ECO:0000256" key="6">
    <source>
        <dbReference type="ARBA" id="ARBA00023315"/>
    </source>
</evidence>
<dbReference type="InterPro" id="IPR016181">
    <property type="entry name" value="Acyl_CoA_acyltransferase"/>
</dbReference>
<feature type="compositionally biased region" description="Low complexity" evidence="9">
    <location>
        <begin position="96"/>
        <end position="113"/>
    </location>
</feature>
<feature type="region of interest" description="Disordered" evidence="9">
    <location>
        <begin position="197"/>
        <end position="226"/>
    </location>
</feature>
<proteinExistence type="inferred from homology"/>
<dbReference type="InterPro" id="IPR022677">
    <property type="entry name" value="NMT_C"/>
</dbReference>
<dbReference type="EMBL" id="KZ819189">
    <property type="protein sequence ID" value="PWZ02200.1"/>
    <property type="molecule type" value="Genomic_DNA"/>
</dbReference>
<comment type="function">
    <text evidence="7">Adds a myristoyl group to the N-terminal glycine residue of certain cellular proteins.</text>
</comment>
<feature type="compositionally biased region" description="Low complexity" evidence="9">
    <location>
        <begin position="8"/>
        <end position="20"/>
    </location>
</feature>
<dbReference type="FunCoup" id="A0A317XWA8">
    <property type="interactions" value="573"/>
</dbReference>
<dbReference type="PANTHER" id="PTHR11377">
    <property type="entry name" value="N-MYRISTOYL TRANSFERASE"/>
    <property type="match status" value="1"/>
</dbReference>
<evidence type="ECO:0000256" key="9">
    <source>
        <dbReference type="SAM" id="MobiDB-lite"/>
    </source>
</evidence>
<evidence type="ECO:0000256" key="2">
    <source>
        <dbReference type="ARBA" id="ARBA00011245"/>
    </source>
</evidence>
<reference evidence="12 13" key="1">
    <citation type="journal article" date="2018" name="Mol. Biol. Evol.">
        <title>Broad Genomic Sampling Reveals a Smut Pathogenic Ancestry of the Fungal Clade Ustilaginomycotina.</title>
        <authorList>
            <person name="Kijpornyongpan T."/>
            <person name="Mondo S.J."/>
            <person name="Barry K."/>
            <person name="Sandor L."/>
            <person name="Lee J."/>
            <person name="Lipzen A."/>
            <person name="Pangilinan J."/>
            <person name="LaButti K."/>
            <person name="Hainaut M."/>
            <person name="Henrissat B."/>
            <person name="Grigoriev I.V."/>
            <person name="Spatafora J.W."/>
            <person name="Aime M.C."/>
        </authorList>
    </citation>
    <scope>NUCLEOTIDE SEQUENCE [LARGE SCALE GENOMIC DNA]</scope>
    <source>
        <strain evidence="12 13">MCA 3645</strain>
    </source>
</reference>
<sequence>MSGSTDPNTANSAASTAAASETGPNTAAAEPKAAQLSNVEQAAALDGDDNEDEAEDDEGVSEGEDAAAQQPESSSNSKQRRRKKSKAAAKLRKKLGLASGSSSQDAASGASTGPSDGKLLASGSSREGKITDEVVSQVQKAVQQEHGSAAANAVTKANLAKVMAMMNMERDAMLKSQEGKQKAQKAIADHKFWKTQPVMKPNDAPVTSGDQEGSIEASVPPEKVRQEPYPLPNDFEWVMVDVDNPAELKEVYDLLSANYVEDDDATLRFNYSPEFLHWVLKHPGYHKTWHIGVRVVSTRKLVAFISGIPHELRVREKSYQSTEINFLCVHKKLRSKRLAPVLIKEVTRQCHLTGVFHAIYTVGQVLPTPVSCARYYHRTINAKKLVEVGFSAVPHNMSMEAHVKRYELPSKPDLPGLREMEPRDVHAVGKLMRRYMRRFDMAPRFSDHEVEHILLSGRGETTDHGRGEGGASSSSSSSSSASGGEKKRKRQVTWTYVVENADGRITDMFSFYSLPSSILDNDKHDSLNAAYLFYYATDVVFDGDNRAGMASASTVTPEREAALSSGKAAWEVNSLTNLNPSELLDEQNVTPWDRETPEIKDRLKSRLNVLMKTLLIIASSANFDVVNCLTVMDNPLFLSEQKFGPGDGFLRFYLFNWRTSPVAGGMGARPGESDLDPVTGYARSMAKKLSAAPDADKNAKSLAEQLLRKSARNPAEIGSGNGVVMV</sequence>
<dbReference type="SUPFAM" id="SSF55729">
    <property type="entry name" value="Acyl-CoA N-acyltransferases (Nat)"/>
    <property type="match status" value="2"/>
</dbReference>
<organism evidence="12 13">
    <name type="scientific">Testicularia cyperi</name>
    <dbReference type="NCBI Taxonomy" id="1882483"/>
    <lineage>
        <taxon>Eukaryota</taxon>
        <taxon>Fungi</taxon>
        <taxon>Dikarya</taxon>
        <taxon>Basidiomycota</taxon>
        <taxon>Ustilaginomycotina</taxon>
        <taxon>Ustilaginomycetes</taxon>
        <taxon>Ustilaginales</taxon>
        <taxon>Anthracoideaceae</taxon>
        <taxon>Testicularia</taxon>
    </lineage>
</organism>
<dbReference type="PANTHER" id="PTHR11377:SF5">
    <property type="entry name" value="GLYCYLPEPTIDE N-TETRADECANOYLTRANSFERASE"/>
    <property type="match status" value="1"/>
</dbReference>
<dbReference type="InterPro" id="IPR022678">
    <property type="entry name" value="NMT_CS"/>
</dbReference>
<feature type="compositionally biased region" description="Low complexity" evidence="9">
    <location>
        <begin position="471"/>
        <end position="483"/>
    </location>
</feature>
<feature type="compositionally biased region" description="Acidic residues" evidence="9">
    <location>
        <begin position="46"/>
        <end position="65"/>
    </location>
</feature>
<comment type="similarity">
    <text evidence="1 8">Belongs to the NMT family.</text>
</comment>
<dbReference type="Gene3D" id="3.40.630.170">
    <property type="match status" value="1"/>
</dbReference>
<protein>
    <recommendedName>
        <fullName evidence="4 7">Glycylpeptide N-tetradecanoyltransferase</fullName>
        <ecNumber evidence="3 7">2.3.1.97</ecNumber>
    </recommendedName>
</protein>
<dbReference type="STRING" id="1882483.A0A317XWA8"/>
<dbReference type="Proteomes" id="UP000246740">
    <property type="component" value="Unassembled WGS sequence"/>
</dbReference>
<comment type="subunit">
    <text evidence="2">Monomer.</text>
</comment>
<evidence type="ECO:0000259" key="10">
    <source>
        <dbReference type="Pfam" id="PF01233"/>
    </source>
</evidence>
<gene>
    <name evidence="12" type="ORF">BCV70DRAFT_198479</name>
</gene>
<evidence type="ECO:0000256" key="8">
    <source>
        <dbReference type="RuleBase" id="RU004178"/>
    </source>
</evidence>
<dbReference type="AlphaFoldDB" id="A0A317XWA8"/>
<feature type="domain" description="Glycylpeptide N-tetradecanoyltransferase C-terminal" evidence="11">
    <location>
        <begin position="387"/>
        <end position="668"/>
    </location>
</feature>
<evidence type="ECO:0000256" key="4">
    <source>
        <dbReference type="ARBA" id="ARBA00022240"/>
    </source>
</evidence>
<keyword evidence="5 7" id="KW-0808">Transferase</keyword>
<dbReference type="FunFam" id="3.40.630.30:FF:000042">
    <property type="entry name" value="Glycylpeptide N-tetradecanoyltransferase"/>
    <property type="match status" value="1"/>
</dbReference>
<feature type="compositionally biased region" description="Basic residues" evidence="9">
    <location>
        <begin position="78"/>
        <end position="95"/>
    </location>
</feature>
<dbReference type="PROSITE" id="PS00975">
    <property type="entry name" value="NMT_1"/>
    <property type="match status" value="1"/>
</dbReference>
<feature type="region of interest" description="Disordered" evidence="9">
    <location>
        <begin position="1"/>
        <end position="132"/>
    </location>
</feature>
<evidence type="ECO:0000313" key="13">
    <source>
        <dbReference type="Proteomes" id="UP000246740"/>
    </source>
</evidence>
<dbReference type="InterPro" id="IPR022676">
    <property type="entry name" value="NMT_N"/>
</dbReference>
<accession>A0A317XWA8</accession>
<feature type="region of interest" description="Disordered" evidence="9">
    <location>
        <begin position="458"/>
        <end position="491"/>
    </location>
</feature>
<evidence type="ECO:0000256" key="5">
    <source>
        <dbReference type="ARBA" id="ARBA00022679"/>
    </source>
</evidence>
<dbReference type="OrthoDB" id="60315at2759"/>
<feature type="domain" description="Glycylpeptide N-tetradecanoyltransferase N-terminal" evidence="10">
    <location>
        <begin position="215"/>
        <end position="372"/>
    </location>
</feature>
<dbReference type="GO" id="GO:0005737">
    <property type="term" value="C:cytoplasm"/>
    <property type="evidence" value="ECO:0007669"/>
    <property type="project" value="TreeGrafter"/>
</dbReference>
<keyword evidence="6 7" id="KW-0012">Acyltransferase</keyword>
<comment type="catalytic activity">
    <reaction evidence="7">
        <text>N-terminal glycyl-[protein] + tetradecanoyl-CoA = N-tetradecanoylglycyl-[protein] + CoA + H(+)</text>
        <dbReference type="Rhea" id="RHEA:15521"/>
        <dbReference type="Rhea" id="RHEA-COMP:12666"/>
        <dbReference type="Rhea" id="RHEA-COMP:12667"/>
        <dbReference type="ChEBI" id="CHEBI:15378"/>
        <dbReference type="ChEBI" id="CHEBI:57287"/>
        <dbReference type="ChEBI" id="CHEBI:57385"/>
        <dbReference type="ChEBI" id="CHEBI:64723"/>
        <dbReference type="ChEBI" id="CHEBI:133050"/>
        <dbReference type="EC" id="2.3.1.97"/>
    </reaction>
</comment>
<evidence type="ECO:0000256" key="7">
    <source>
        <dbReference type="RuleBase" id="RU000586"/>
    </source>
</evidence>
<dbReference type="InParanoid" id="A0A317XWA8"/>
<dbReference type="Pfam" id="PF02799">
    <property type="entry name" value="NMT_C"/>
    <property type="match status" value="1"/>
</dbReference>
<dbReference type="EC" id="2.3.1.97" evidence="3 7"/>
<evidence type="ECO:0000259" key="11">
    <source>
        <dbReference type="Pfam" id="PF02799"/>
    </source>
</evidence>
<dbReference type="InterPro" id="IPR000903">
    <property type="entry name" value="NMT"/>
</dbReference>